<dbReference type="GO" id="GO:0008146">
    <property type="term" value="F:sulfotransferase activity"/>
    <property type="evidence" value="ECO:0007669"/>
    <property type="project" value="InterPro"/>
</dbReference>
<dbReference type="EMBL" id="MCRJ01000015">
    <property type="protein sequence ID" value="ODN71719.1"/>
    <property type="molecule type" value="Genomic_DNA"/>
</dbReference>
<dbReference type="Proteomes" id="UP000094622">
    <property type="component" value="Unassembled WGS sequence"/>
</dbReference>
<dbReference type="PANTHER" id="PTHR12129:SF15">
    <property type="entry name" value="URONYL 2-SULFOTRANSFERASE"/>
    <property type="match status" value="1"/>
</dbReference>
<keyword evidence="8" id="KW-0472">Membrane</keyword>
<evidence type="ECO:0000256" key="6">
    <source>
        <dbReference type="ARBA" id="ARBA00022989"/>
    </source>
</evidence>
<evidence type="ECO:0000313" key="11">
    <source>
        <dbReference type="Proteomes" id="UP000094622"/>
    </source>
</evidence>
<dbReference type="InterPro" id="IPR007734">
    <property type="entry name" value="Heparan_SO4_2-O-STrfase"/>
</dbReference>
<dbReference type="Gene3D" id="3.40.50.300">
    <property type="entry name" value="P-loop containing nucleotide triphosphate hydrolases"/>
    <property type="match status" value="1"/>
</dbReference>
<comment type="similarity">
    <text evidence="2">Belongs to the sulfotransferase 3 family.</text>
</comment>
<name>A0A1E3H5V6_9HYPH</name>
<accession>A0A1E3H5V6</accession>
<dbReference type="SUPFAM" id="SSF52540">
    <property type="entry name" value="P-loop containing nucleoside triphosphate hydrolases"/>
    <property type="match status" value="1"/>
</dbReference>
<keyword evidence="4" id="KW-0812">Transmembrane</keyword>
<evidence type="ECO:0000256" key="2">
    <source>
        <dbReference type="ARBA" id="ARBA00010569"/>
    </source>
</evidence>
<dbReference type="AlphaFoldDB" id="A0A1E3H5V6"/>
<dbReference type="InterPro" id="IPR005331">
    <property type="entry name" value="Sulfotransferase"/>
</dbReference>
<evidence type="ECO:0000313" key="10">
    <source>
        <dbReference type="EMBL" id="ODN71719.1"/>
    </source>
</evidence>
<keyword evidence="11" id="KW-1185">Reference proteome</keyword>
<dbReference type="InterPro" id="IPR027417">
    <property type="entry name" value="P-loop_NTPase"/>
</dbReference>
<dbReference type="GO" id="GO:0016020">
    <property type="term" value="C:membrane"/>
    <property type="evidence" value="ECO:0007669"/>
    <property type="project" value="InterPro"/>
</dbReference>
<sequence length="257" mass="29477">MSFFDRALIVHTHLEKTAGTSLVEGLRRVFGEDALYDTRGRATLKPEAMTSSQRRAIKVLSGHFHFGSHEHMFQRYPVYVACARDPYDRFCSFYHYTLANASHPGNEYYRGLSIGEAVEKAVADNKVAATNYLCTYFSTRMLASAASAKRIIDKHYVCVAPHNRVNDLIACFAETFNPALKLKEEIRANVGKVATYSQEGRELFEKHNQEDIELYHFIQENAERWITTFGGRLSRISRSPAWKSRRSRERRRAVMPA</sequence>
<evidence type="ECO:0000256" key="5">
    <source>
        <dbReference type="ARBA" id="ARBA00022968"/>
    </source>
</evidence>
<keyword evidence="9" id="KW-0325">Glycoprotein</keyword>
<evidence type="ECO:0000256" key="9">
    <source>
        <dbReference type="ARBA" id="ARBA00023180"/>
    </source>
</evidence>
<evidence type="ECO:0000256" key="3">
    <source>
        <dbReference type="ARBA" id="ARBA00022679"/>
    </source>
</evidence>
<comment type="subcellular location">
    <subcellularLocation>
        <location evidence="1">Golgi apparatus membrane</location>
        <topology evidence="1">Single-pass type II membrane protein</topology>
    </subcellularLocation>
</comment>
<dbReference type="Pfam" id="PF03567">
    <property type="entry name" value="Sulfotransfer_2"/>
    <property type="match status" value="1"/>
</dbReference>
<dbReference type="RefSeq" id="WP_069306002.1">
    <property type="nucleotide sequence ID" value="NZ_MCRJ01000015.1"/>
</dbReference>
<organism evidence="10 11">
    <name type="scientific">Methylobrevis pamukkalensis</name>
    <dbReference type="NCBI Taxonomy" id="1439726"/>
    <lineage>
        <taxon>Bacteria</taxon>
        <taxon>Pseudomonadati</taxon>
        <taxon>Pseudomonadota</taxon>
        <taxon>Alphaproteobacteria</taxon>
        <taxon>Hyphomicrobiales</taxon>
        <taxon>Pleomorphomonadaceae</taxon>
        <taxon>Methylobrevis</taxon>
    </lineage>
</organism>
<evidence type="ECO:0000256" key="1">
    <source>
        <dbReference type="ARBA" id="ARBA00004323"/>
    </source>
</evidence>
<reference evidence="10 11" key="1">
    <citation type="submission" date="2016-07" db="EMBL/GenBank/DDBJ databases">
        <title>Draft Genome Sequence of Methylobrevis pamukkalensis PK2.</title>
        <authorList>
            <person name="Vasilenko O.V."/>
            <person name="Doronina N.V."/>
            <person name="Shmareva M.N."/>
            <person name="Tarlachkov S.V."/>
            <person name="Mustakhimov I."/>
            <person name="Trotsenko Y.A."/>
        </authorList>
    </citation>
    <scope>NUCLEOTIDE SEQUENCE [LARGE SCALE GENOMIC DNA]</scope>
    <source>
        <strain evidence="10 11">PK2</strain>
    </source>
</reference>
<comment type="caution">
    <text evidence="10">The sequence shown here is derived from an EMBL/GenBank/DDBJ whole genome shotgun (WGS) entry which is preliminary data.</text>
</comment>
<proteinExistence type="inferred from homology"/>
<dbReference type="PANTHER" id="PTHR12129">
    <property type="entry name" value="HEPARAN SULFATE 2-O-SULFOTRANSFERASE"/>
    <property type="match status" value="1"/>
</dbReference>
<evidence type="ECO:0000256" key="4">
    <source>
        <dbReference type="ARBA" id="ARBA00022692"/>
    </source>
</evidence>
<evidence type="ECO:0000256" key="8">
    <source>
        <dbReference type="ARBA" id="ARBA00023136"/>
    </source>
</evidence>
<dbReference type="OrthoDB" id="1407035at2"/>
<keyword evidence="5" id="KW-0735">Signal-anchor</keyword>
<gene>
    <name evidence="10" type="ORF">A6302_00963</name>
</gene>
<evidence type="ECO:0000256" key="7">
    <source>
        <dbReference type="ARBA" id="ARBA00023034"/>
    </source>
</evidence>
<keyword evidence="7" id="KW-0333">Golgi apparatus</keyword>
<keyword evidence="6" id="KW-1133">Transmembrane helix</keyword>
<keyword evidence="3 10" id="KW-0808">Transferase</keyword>
<protein>
    <submittedName>
        <fullName evidence="10">Sulfotransferase family protein</fullName>
    </submittedName>
</protein>